<feature type="transmembrane region" description="Helical" evidence="3">
    <location>
        <begin position="400"/>
        <end position="423"/>
    </location>
</feature>
<keyword evidence="5" id="KW-1185">Reference proteome</keyword>
<feature type="compositionally biased region" description="Basic and acidic residues" evidence="2">
    <location>
        <begin position="161"/>
        <end position="199"/>
    </location>
</feature>
<feature type="compositionally biased region" description="Basic and acidic residues" evidence="2">
    <location>
        <begin position="286"/>
        <end position="380"/>
    </location>
</feature>
<dbReference type="Pfam" id="PF01484">
    <property type="entry name" value="Col_cuticle_N"/>
    <property type="match status" value="1"/>
</dbReference>
<feature type="transmembrane region" description="Helical" evidence="3">
    <location>
        <begin position="83"/>
        <end position="100"/>
    </location>
</feature>
<dbReference type="EnsemblMetazoa" id="PPA37780.1">
    <property type="protein sequence ID" value="PPA37780.1"/>
    <property type="gene ID" value="WBGene00276149"/>
</dbReference>
<dbReference type="SMART" id="SM01088">
    <property type="entry name" value="Col_cuticle_N"/>
    <property type="match status" value="1"/>
</dbReference>
<evidence type="ECO:0000256" key="1">
    <source>
        <dbReference type="ARBA" id="ARBA00022737"/>
    </source>
</evidence>
<feature type="compositionally biased region" description="Polar residues" evidence="2">
    <location>
        <begin position="203"/>
        <end position="212"/>
    </location>
</feature>
<keyword evidence="3" id="KW-0472">Membrane</keyword>
<feature type="compositionally biased region" description="Polar residues" evidence="2">
    <location>
        <begin position="524"/>
        <end position="537"/>
    </location>
</feature>
<reference evidence="5" key="1">
    <citation type="journal article" date="2008" name="Nat. Genet.">
        <title>The Pristionchus pacificus genome provides a unique perspective on nematode lifestyle and parasitism.</title>
        <authorList>
            <person name="Dieterich C."/>
            <person name="Clifton S.W."/>
            <person name="Schuster L.N."/>
            <person name="Chinwalla A."/>
            <person name="Delehaunty K."/>
            <person name="Dinkelacker I."/>
            <person name="Fulton L."/>
            <person name="Fulton R."/>
            <person name="Godfrey J."/>
            <person name="Minx P."/>
            <person name="Mitreva M."/>
            <person name="Roeseler W."/>
            <person name="Tian H."/>
            <person name="Witte H."/>
            <person name="Yang S.P."/>
            <person name="Wilson R.K."/>
            <person name="Sommer R.J."/>
        </authorList>
    </citation>
    <scope>NUCLEOTIDE SEQUENCE [LARGE SCALE GENOMIC DNA]</scope>
    <source>
        <strain evidence="5">PS312</strain>
    </source>
</reference>
<reference evidence="4" key="2">
    <citation type="submission" date="2022-06" db="UniProtKB">
        <authorList>
            <consortium name="EnsemblMetazoa"/>
        </authorList>
    </citation>
    <scope>IDENTIFICATION</scope>
    <source>
        <strain evidence="4">PS312</strain>
    </source>
</reference>
<keyword evidence="3" id="KW-1133">Transmembrane helix</keyword>
<name>A0A2A6CRQ4_PRIPA</name>
<dbReference type="AlphaFoldDB" id="A0A2A6CRQ4"/>
<dbReference type="PANTHER" id="PTHR24637:SF334">
    <property type="entry name" value="NEMATODE CUTICLE COLLAGEN N-TERMINAL DOMAIN-CONTAINING PROTEIN"/>
    <property type="match status" value="1"/>
</dbReference>
<accession>A0A2A6CRQ4</accession>
<feature type="compositionally biased region" description="Basic and acidic residues" evidence="2">
    <location>
        <begin position="555"/>
        <end position="573"/>
    </location>
</feature>
<proteinExistence type="predicted"/>
<keyword evidence="1" id="KW-0677">Repeat</keyword>
<evidence type="ECO:0000313" key="5">
    <source>
        <dbReference type="Proteomes" id="UP000005239"/>
    </source>
</evidence>
<protein>
    <submittedName>
        <fullName evidence="4">Collagen</fullName>
    </submittedName>
</protein>
<feature type="region of interest" description="Disordered" evidence="2">
    <location>
        <begin position="482"/>
        <end position="511"/>
    </location>
</feature>
<evidence type="ECO:0000313" key="4">
    <source>
        <dbReference type="EnsemblMetazoa" id="PPA37780.1"/>
    </source>
</evidence>
<dbReference type="PANTHER" id="PTHR24637">
    <property type="entry name" value="COLLAGEN"/>
    <property type="match status" value="1"/>
</dbReference>
<evidence type="ECO:0000256" key="3">
    <source>
        <dbReference type="SAM" id="Phobius"/>
    </source>
</evidence>
<feature type="compositionally biased region" description="Polar residues" evidence="2">
    <location>
        <begin position="137"/>
        <end position="160"/>
    </location>
</feature>
<sequence length="698" mass="75282">MYELLLFSLLHIPHFICFVSFISLFIPLSFLLLNWSLLQSQIFQNFSFTPFRRCSFSYVMDGQFRVCSSILHYRIFIYQSFPLPYPLIQMIPLLLLLLCLRFNKQKRESDHTLKGDLATNRSPSARNSPEPIIVESLKQSQVGVDSPIETTPRQSGNTMRTTEDQVDEKTSSKGKKESDTDKEQKNDKKSKTPQKRADGDFSSMKSSNSYMNRKNAMMKQKSPKAKSIKSNKSSNVNTATTPKLLVSGKEDDKVATAWPVRPCWSDAVVESQIQDDLSDFGLTKTETLKKRGDTNKSVFVDEKKKSKNDKKGIKKEDKKEDNKKSSVFFDEKKEKVEEKKDEGKKSTLILDRNDKEGKEDEKKEEKKENNDEAKKDEKMEIKEEKKDYSAMSSVSNNKGIVQIATVLSGAALIGIVGFLGLMVNNISTFHDDAMMDLNEFKFHSNSAWTDMVAVNRPSVDVKAIFGRSKRSDGSCGCTAGPNTCPQGPVGPPGLPGSPGDDGEEGEAGKDGKSGLAVLAETLTSSSGNGYESGSACTSCPAGPPGPPGVDGETGEPGKDGDDGKDGQPGKDGENGIQGEAGDKGEDGRDGKDGRPGAPGRNGKRGAGAPGQPGKDGKIGRTGKAGPRGAKGEKGAPGPQGPAGPNGHDGAPGQDGIEGPTGGDGLPGADAAYCPCPSRSFEVKSEAASQGYRRRARVH</sequence>
<evidence type="ECO:0000256" key="2">
    <source>
        <dbReference type="SAM" id="MobiDB-lite"/>
    </source>
</evidence>
<accession>A0A8R1YTV2</accession>
<dbReference type="Gene3D" id="1.20.5.320">
    <property type="entry name" value="6-Phosphogluconate Dehydrogenase, domain 3"/>
    <property type="match status" value="1"/>
</dbReference>
<feature type="region of interest" description="Disordered" evidence="2">
    <location>
        <begin position="111"/>
        <end position="130"/>
    </location>
</feature>
<dbReference type="OrthoDB" id="5876933at2759"/>
<feature type="region of interest" description="Disordered" evidence="2">
    <location>
        <begin position="136"/>
        <end position="252"/>
    </location>
</feature>
<dbReference type="GO" id="GO:0042302">
    <property type="term" value="F:structural constituent of cuticle"/>
    <property type="evidence" value="ECO:0007669"/>
    <property type="project" value="InterPro"/>
</dbReference>
<organism evidence="4 5">
    <name type="scientific">Pristionchus pacificus</name>
    <name type="common">Parasitic nematode worm</name>
    <dbReference type="NCBI Taxonomy" id="54126"/>
    <lineage>
        <taxon>Eukaryota</taxon>
        <taxon>Metazoa</taxon>
        <taxon>Ecdysozoa</taxon>
        <taxon>Nematoda</taxon>
        <taxon>Chromadorea</taxon>
        <taxon>Rhabditida</taxon>
        <taxon>Rhabditina</taxon>
        <taxon>Diplogasteromorpha</taxon>
        <taxon>Diplogasteroidea</taxon>
        <taxon>Neodiplogasteridae</taxon>
        <taxon>Pristionchus</taxon>
    </lineage>
</organism>
<dbReference type="InterPro" id="IPR002486">
    <property type="entry name" value="Col_cuticle_N"/>
</dbReference>
<dbReference type="Proteomes" id="UP000005239">
    <property type="component" value="Unassembled WGS sequence"/>
</dbReference>
<gene>
    <name evidence="4" type="primary">WBGene00276149</name>
</gene>
<feature type="region of interest" description="Disordered" evidence="2">
    <location>
        <begin position="275"/>
        <end position="380"/>
    </location>
</feature>
<feature type="transmembrane region" description="Helical" evidence="3">
    <location>
        <begin position="12"/>
        <end position="35"/>
    </location>
</feature>
<feature type="region of interest" description="Disordered" evidence="2">
    <location>
        <begin position="524"/>
        <end position="675"/>
    </location>
</feature>
<keyword evidence="3" id="KW-0812">Transmembrane</keyword>
<feature type="compositionally biased region" description="Basic and acidic residues" evidence="2">
    <location>
        <begin position="580"/>
        <end position="594"/>
    </location>
</feature>